<accession>R0CV96</accession>
<dbReference type="RefSeq" id="WP_004623970.1">
    <property type="nucleotide sequence ID" value="NZ_APMP01000036.1"/>
</dbReference>
<dbReference type="EMBL" id="APMP01000036">
    <property type="protein sequence ID" value="ENZ80275.1"/>
    <property type="molecule type" value="Genomic_DNA"/>
</dbReference>
<evidence type="ECO:0000313" key="2">
    <source>
        <dbReference type="EMBL" id="ENZ80275.1"/>
    </source>
</evidence>
<dbReference type="PATRIC" id="fig|1292034.3.peg.3816"/>
<proteinExistence type="predicted"/>
<protein>
    <submittedName>
        <fullName evidence="2">Uncharacterized protein</fullName>
    </submittedName>
</protein>
<feature type="compositionally biased region" description="Basic and acidic residues" evidence="1">
    <location>
        <begin position="16"/>
        <end position="55"/>
    </location>
</feature>
<comment type="caution">
    <text evidence="2">The sequence shown here is derived from an EMBL/GenBank/DDBJ whole genome shotgun (WGS) entry which is preliminary data.</text>
</comment>
<evidence type="ECO:0000256" key="1">
    <source>
        <dbReference type="SAM" id="MobiDB-lite"/>
    </source>
</evidence>
<feature type="region of interest" description="Disordered" evidence="1">
    <location>
        <begin position="1"/>
        <end position="55"/>
    </location>
</feature>
<evidence type="ECO:0000313" key="3">
    <source>
        <dbReference type="Proteomes" id="UP000013063"/>
    </source>
</evidence>
<sequence length="55" mass="5776">MAETRSTPGGPSKAPAPERRGASKAEHEVRHATDAAVAPHEKRAIGAETSREEDA</sequence>
<reference evidence="2 3" key="1">
    <citation type="journal article" date="2013" name="Genome Announc.">
        <title>Draft Genome Sequence for Caulobacter sp. Strain OR37, a Bacterium Tolerant to Heavy Metals.</title>
        <authorList>
            <person name="Utturkar S.M."/>
            <person name="Bollmann A."/>
            <person name="Brzoska R.M."/>
            <person name="Klingeman D.M."/>
            <person name="Epstein S.E."/>
            <person name="Palumbo A.V."/>
            <person name="Brown S.D."/>
        </authorList>
    </citation>
    <scope>NUCLEOTIDE SEQUENCE [LARGE SCALE GENOMIC DNA]</scope>
    <source>
        <strain evidence="2 3">OR37</strain>
    </source>
</reference>
<gene>
    <name evidence="2" type="ORF">OR37_03845</name>
</gene>
<organism evidence="2 3">
    <name type="scientific">Caulobacter vibrioides OR37</name>
    <dbReference type="NCBI Taxonomy" id="1292034"/>
    <lineage>
        <taxon>Bacteria</taxon>
        <taxon>Pseudomonadati</taxon>
        <taxon>Pseudomonadota</taxon>
        <taxon>Alphaproteobacteria</taxon>
        <taxon>Caulobacterales</taxon>
        <taxon>Caulobacteraceae</taxon>
        <taxon>Caulobacter</taxon>
    </lineage>
</organism>
<dbReference type="AlphaFoldDB" id="R0CV96"/>
<dbReference type="Proteomes" id="UP000013063">
    <property type="component" value="Unassembled WGS sequence"/>
</dbReference>
<keyword evidence="3" id="KW-1185">Reference proteome</keyword>
<name>R0CV96_CAUVI</name>